<feature type="compositionally biased region" description="Basic residues" evidence="1">
    <location>
        <begin position="63"/>
        <end position="72"/>
    </location>
</feature>
<feature type="compositionally biased region" description="Basic and acidic residues" evidence="1">
    <location>
        <begin position="73"/>
        <end position="85"/>
    </location>
</feature>
<feature type="region of interest" description="Disordered" evidence="1">
    <location>
        <begin position="42"/>
        <end position="85"/>
    </location>
</feature>
<accession>A0A6J4T003</accession>
<organism evidence="2">
    <name type="scientific">uncultured Solirubrobacteraceae bacterium</name>
    <dbReference type="NCBI Taxonomy" id="1162706"/>
    <lineage>
        <taxon>Bacteria</taxon>
        <taxon>Bacillati</taxon>
        <taxon>Actinomycetota</taxon>
        <taxon>Thermoleophilia</taxon>
        <taxon>Solirubrobacterales</taxon>
        <taxon>Solirubrobacteraceae</taxon>
        <taxon>environmental samples</taxon>
    </lineage>
</organism>
<name>A0A6J4T003_9ACTN</name>
<gene>
    <name evidence="2" type="ORF">AVDCRST_MAG30-2399</name>
</gene>
<dbReference type="EMBL" id="CADCVS010000313">
    <property type="protein sequence ID" value="CAA9509498.1"/>
    <property type="molecule type" value="Genomic_DNA"/>
</dbReference>
<evidence type="ECO:0000313" key="2">
    <source>
        <dbReference type="EMBL" id="CAA9509498.1"/>
    </source>
</evidence>
<proteinExistence type="predicted"/>
<protein>
    <submittedName>
        <fullName evidence="2">Uncharacterized protein</fullName>
    </submittedName>
</protein>
<reference evidence="2" key="1">
    <citation type="submission" date="2020-02" db="EMBL/GenBank/DDBJ databases">
        <authorList>
            <person name="Meier V. D."/>
        </authorList>
    </citation>
    <scope>NUCLEOTIDE SEQUENCE</scope>
    <source>
        <strain evidence="2">AVDCRST_MAG30</strain>
    </source>
</reference>
<feature type="non-terminal residue" evidence="2">
    <location>
        <position position="85"/>
    </location>
</feature>
<dbReference type="AlphaFoldDB" id="A0A6J4T003"/>
<evidence type="ECO:0000256" key="1">
    <source>
        <dbReference type="SAM" id="MobiDB-lite"/>
    </source>
</evidence>
<feature type="non-terminal residue" evidence="2">
    <location>
        <position position="1"/>
    </location>
</feature>
<sequence>DRVRARRDRHGLRHDRPVLRRLLAQHGRPVLRLALARVRALRRESLRAGPRRRGDRGADVRLRHPAGRVRPHRDRDPREEPRARV</sequence>